<dbReference type="GO" id="GO:0043296">
    <property type="term" value="C:apical junction complex"/>
    <property type="evidence" value="ECO:0007669"/>
    <property type="project" value="TreeGrafter"/>
</dbReference>
<evidence type="ECO:0000256" key="5">
    <source>
        <dbReference type="ARBA" id="ARBA00022729"/>
    </source>
</evidence>
<evidence type="ECO:0000256" key="3">
    <source>
        <dbReference type="ARBA" id="ARBA00022692"/>
    </source>
</evidence>
<keyword evidence="16" id="KW-1185">Reference proteome</keyword>
<keyword evidence="3 13" id="KW-0812">Transmembrane</keyword>
<feature type="domain" description="Cadherin" evidence="14">
    <location>
        <begin position="259"/>
        <end position="370"/>
    </location>
</feature>
<feature type="domain" description="Cadherin" evidence="14">
    <location>
        <begin position="176"/>
        <end position="258"/>
    </location>
</feature>
<organism evidence="15 16">
    <name type="scientific">Zosterops hypoxanthus</name>
    <dbReference type="NCBI Taxonomy" id="2485327"/>
    <lineage>
        <taxon>Eukaryota</taxon>
        <taxon>Metazoa</taxon>
        <taxon>Chordata</taxon>
        <taxon>Craniata</taxon>
        <taxon>Vertebrata</taxon>
        <taxon>Euteleostomi</taxon>
        <taxon>Archelosauria</taxon>
        <taxon>Archosauria</taxon>
        <taxon>Dinosauria</taxon>
        <taxon>Saurischia</taxon>
        <taxon>Theropoda</taxon>
        <taxon>Coelurosauria</taxon>
        <taxon>Aves</taxon>
        <taxon>Neognathae</taxon>
        <taxon>Neoaves</taxon>
        <taxon>Telluraves</taxon>
        <taxon>Australaves</taxon>
        <taxon>Passeriformes</taxon>
        <taxon>Sylvioidea</taxon>
        <taxon>Zosteropidae</taxon>
        <taxon>Zosterops</taxon>
    </lineage>
</organism>
<dbReference type="FunFam" id="2.60.40.60:FF:000031">
    <property type="entry name" value="Cadherin 3"/>
    <property type="match status" value="1"/>
</dbReference>
<dbReference type="InterPro" id="IPR014868">
    <property type="entry name" value="Cadherin_pro_dom"/>
</dbReference>
<evidence type="ECO:0000256" key="13">
    <source>
        <dbReference type="SAM" id="Phobius"/>
    </source>
</evidence>
<sequence>AGPCWGPWPVLTPLSGQCGQRAASCRRGFTTGTFTLAVPRDSVEAGQALGRVSFEDCGEARRSAILPDDRRFKVSRDGTVSATRPLQLQQREITFALHTWDAMGKKHLARVTLHPRRRHQQQHNKGMQQEIVPDVLIFPERGHGLRRQKRDWVIPPINCPENERGPFPKNLVQIKSNKDKETKVFYSITGQGADTIPVGVFTIERETGWLKVTKPLDREEKDKYVLYSHAVSANGQPVEDPMEIIITVTDQNDNRPVFTQKVFFGRIEENAKPGTPVMTVSATDADDAINVNNGIIAYSILSEEPKGAQTMFTMNAEKGIISVIGTGLDRETTPNYTLIIQAADQEGMGLTNTATAIIQVTDANDNPPIFDPNMYENSVDENEVGVLVARLHVTDQDLPDSPAWHAVYHIQSGDPKGEFEITTDPKTNDGLLKTAKGLDYETQRRYMLVVSVENEAPFTVALKTSTASVLVVVRDVNEPPVFIPPDKKVEVMEDVPVGYQVTSYTAQDPDKDQNQKITYRMGSDPAGWLDIDPENGIITAAQPLDRESAHAFNGTYKAIILAVDNGSPHDATGTGTLVLLLQDVNDNGPVPEPRSFDICSRQPEEQRLKIIDKDLPPNTYPFKAELMHGSSSNWTVHLENPDYVVLKMKRELEPGEYSIFLKLLDNQNKEQITPVRAQVCSCEGPAKNCERRAYISGGMGVPAILGILGGILALLILLLLLLLFVKRRKVVKEPLLPPEDDMRDNVYHYDEEGGGEEDQ</sequence>
<keyword evidence="4" id="KW-0479">Metal-binding</keyword>
<keyword evidence="9 13" id="KW-1133">Transmembrane helix</keyword>
<dbReference type="GO" id="GO:0007156">
    <property type="term" value="P:homophilic cell adhesion via plasma membrane adhesion molecules"/>
    <property type="evidence" value="ECO:0007669"/>
    <property type="project" value="InterPro"/>
</dbReference>
<dbReference type="GO" id="GO:0000902">
    <property type="term" value="P:cell morphogenesis"/>
    <property type="evidence" value="ECO:0007669"/>
    <property type="project" value="TreeGrafter"/>
</dbReference>
<evidence type="ECO:0000256" key="2">
    <source>
        <dbReference type="ARBA" id="ARBA00022475"/>
    </source>
</evidence>
<dbReference type="PRINTS" id="PR00205">
    <property type="entry name" value="CADHERIN"/>
</dbReference>
<dbReference type="GO" id="GO:0009986">
    <property type="term" value="C:cell surface"/>
    <property type="evidence" value="ECO:0007669"/>
    <property type="project" value="UniProtKB-ARBA"/>
</dbReference>
<dbReference type="FunFam" id="2.60.40.60:FF:000011">
    <property type="entry name" value="Cadherin 1"/>
    <property type="match status" value="1"/>
</dbReference>
<dbReference type="FunFam" id="2.60.40.60:FF:000019">
    <property type="entry name" value="Cadherin 2"/>
    <property type="match status" value="1"/>
</dbReference>
<dbReference type="GO" id="GO:0007416">
    <property type="term" value="P:synapse assembly"/>
    <property type="evidence" value="ECO:0007669"/>
    <property type="project" value="TreeGrafter"/>
</dbReference>
<reference evidence="15 16" key="1">
    <citation type="submission" date="2019-09" db="EMBL/GenBank/DDBJ databases">
        <title>Bird 10,000 Genomes (B10K) Project - Family phase.</title>
        <authorList>
            <person name="Zhang G."/>
        </authorList>
    </citation>
    <scope>NUCLEOTIDE SEQUENCE [LARGE SCALE GENOMIC DNA]</scope>
    <source>
        <strain evidence="15">B10K-DU-001-36</strain>
        <tissue evidence="15">Muscle</tissue>
    </source>
</reference>
<dbReference type="GO" id="GO:0005509">
    <property type="term" value="F:calcium ion binding"/>
    <property type="evidence" value="ECO:0007669"/>
    <property type="project" value="UniProtKB-UniRule"/>
</dbReference>
<dbReference type="FunFam" id="2.60.40.60:FF:000022">
    <property type="entry name" value="Cadherin 2"/>
    <property type="match status" value="1"/>
</dbReference>
<keyword evidence="6" id="KW-0677">Repeat</keyword>
<protein>
    <submittedName>
        <fullName evidence="15">CADH1 protein</fullName>
    </submittedName>
</protein>
<dbReference type="GO" id="GO:0005737">
    <property type="term" value="C:cytoplasm"/>
    <property type="evidence" value="ECO:0007669"/>
    <property type="project" value="TreeGrafter"/>
</dbReference>
<dbReference type="InterPro" id="IPR020894">
    <property type="entry name" value="Cadherin_CS"/>
</dbReference>
<dbReference type="GO" id="GO:0008013">
    <property type="term" value="F:beta-catenin binding"/>
    <property type="evidence" value="ECO:0007669"/>
    <property type="project" value="TreeGrafter"/>
</dbReference>
<dbReference type="GO" id="GO:0045296">
    <property type="term" value="F:cadherin binding"/>
    <property type="evidence" value="ECO:0007669"/>
    <property type="project" value="TreeGrafter"/>
</dbReference>
<accession>A0A7L2L5L9</accession>
<evidence type="ECO:0000256" key="8">
    <source>
        <dbReference type="ARBA" id="ARBA00022889"/>
    </source>
</evidence>
<feature type="non-terminal residue" evidence="15">
    <location>
        <position position="1"/>
    </location>
</feature>
<dbReference type="FunFam" id="2.60.40.60:FF:000027">
    <property type="entry name" value="Cadherin 2"/>
    <property type="match status" value="1"/>
</dbReference>
<feature type="non-terminal residue" evidence="15">
    <location>
        <position position="759"/>
    </location>
</feature>
<dbReference type="GO" id="GO:0016342">
    <property type="term" value="C:catenin complex"/>
    <property type="evidence" value="ECO:0007669"/>
    <property type="project" value="TreeGrafter"/>
</dbReference>
<dbReference type="InterPro" id="IPR015919">
    <property type="entry name" value="Cadherin-like_sf"/>
</dbReference>
<dbReference type="GO" id="GO:0034332">
    <property type="term" value="P:adherens junction organization"/>
    <property type="evidence" value="ECO:0007669"/>
    <property type="project" value="TreeGrafter"/>
</dbReference>
<dbReference type="AlphaFoldDB" id="A0A7L2L5L9"/>
<evidence type="ECO:0000259" key="14">
    <source>
        <dbReference type="PROSITE" id="PS50268"/>
    </source>
</evidence>
<evidence type="ECO:0000256" key="11">
    <source>
        <dbReference type="ARBA" id="ARBA00023180"/>
    </source>
</evidence>
<dbReference type="GO" id="GO:0044331">
    <property type="term" value="P:cell-cell adhesion mediated by cadherin"/>
    <property type="evidence" value="ECO:0007669"/>
    <property type="project" value="TreeGrafter"/>
</dbReference>
<dbReference type="PROSITE" id="PS00232">
    <property type="entry name" value="CADHERIN_1"/>
    <property type="match status" value="2"/>
</dbReference>
<evidence type="ECO:0000256" key="6">
    <source>
        <dbReference type="ARBA" id="ARBA00022737"/>
    </source>
</evidence>
<dbReference type="PANTHER" id="PTHR24027:SF319">
    <property type="entry name" value="CADHERIN-1"/>
    <property type="match status" value="1"/>
</dbReference>
<comment type="subcellular location">
    <subcellularLocation>
        <location evidence="1">Cell membrane</location>
        <topology evidence="1">Single-pass type I membrane protein</topology>
    </subcellularLocation>
</comment>
<dbReference type="GO" id="GO:0016477">
    <property type="term" value="P:cell migration"/>
    <property type="evidence" value="ECO:0007669"/>
    <property type="project" value="TreeGrafter"/>
</dbReference>
<evidence type="ECO:0000313" key="15">
    <source>
        <dbReference type="EMBL" id="NXR43027.1"/>
    </source>
</evidence>
<dbReference type="Gene3D" id="2.60.40.60">
    <property type="entry name" value="Cadherins"/>
    <property type="match status" value="6"/>
</dbReference>
<gene>
    <name evidence="15" type="primary">Cdh1</name>
    <name evidence="15" type="ORF">ZOSHYP_R08559</name>
</gene>
<proteinExistence type="predicted"/>
<dbReference type="GO" id="GO:0007043">
    <property type="term" value="P:cell-cell junction assembly"/>
    <property type="evidence" value="ECO:0007669"/>
    <property type="project" value="TreeGrafter"/>
</dbReference>
<feature type="domain" description="Cadherin" evidence="14">
    <location>
        <begin position="366"/>
        <end position="482"/>
    </location>
</feature>
<evidence type="ECO:0000256" key="9">
    <source>
        <dbReference type="ARBA" id="ARBA00022989"/>
    </source>
</evidence>
<keyword evidence="5" id="KW-0732">Signal</keyword>
<dbReference type="PROSITE" id="PS50268">
    <property type="entry name" value="CADHERIN_2"/>
    <property type="match status" value="4"/>
</dbReference>
<evidence type="ECO:0000313" key="16">
    <source>
        <dbReference type="Proteomes" id="UP000549157"/>
    </source>
</evidence>
<comment type="caution">
    <text evidence="15">The sequence shown here is derived from an EMBL/GenBank/DDBJ whole genome shotgun (WGS) entry which is preliminary data.</text>
</comment>
<dbReference type="OrthoDB" id="6079678at2759"/>
<dbReference type="SMART" id="SM00112">
    <property type="entry name" value="CA"/>
    <property type="match status" value="4"/>
</dbReference>
<dbReference type="InterPro" id="IPR039808">
    <property type="entry name" value="Cadherin"/>
</dbReference>
<dbReference type="EMBL" id="VWYL01032246">
    <property type="protein sequence ID" value="NXR43027.1"/>
    <property type="molecule type" value="Genomic_DNA"/>
</dbReference>
<keyword evidence="11" id="KW-0325">Glycoprotein</keyword>
<dbReference type="PANTHER" id="PTHR24027">
    <property type="entry name" value="CADHERIN-23"/>
    <property type="match status" value="1"/>
</dbReference>
<feature type="domain" description="Cadherin" evidence="14">
    <location>
        <begin position="483"/>
        <end position="591"/>
    </location>
</feature>
<evidence type="ECO:0000256" key="7">
    <source>
        <dbReference type="ARBA" id="ARBA00022837"/>
    </source>
</evidence>
<dbReference type="Proteomes" id="UP000549157">
    <property type="component" value="Unassembled WGS sequence"/>
</dbReference>
<dbReference type="SMART" id="SM01055">
    <property type="entry name" value="Cadherin_pro"/>
    <property type="match status" value="1"/>
</dbReference>
<dbReference type="CDD" id="cd11304">
    <property type="entry name" value="Cadherin_repeat"/>
    <property type="match status" value="3"/>
</dbReference>
<keyword evidence="10 13" id="KW-0472">Membrane</keyword>
<dbReference type="GO" id="GO:0005912">
    <property type="term" value="C:adherens junction"/>
    <property type="evidence" value="ECO:0007669"/>
    <property type="project" value="TreeGrafter"/>
</dbReference>
<evidence type="ECO:0000256" key="12">
    <source>
        <dbReference type="PROSITE-ProRule" id="PRU00043"/>
    </source>
</evidence>
<evidence type="ECO:0000256" key="1">
    <source>
        <dbReference type="ARBA" id="ARBA00004251"/>
    </source>
</evidence>
<keyword evidence="2" id="KW-1003">Cell membrane</keyword>
<dbReference type="GO" id="GO:0016600">
    <property type="term" value="C:flotillin complex"/>
    <property type="evidence" value="ECO:0007669"/>
    <property type="project" value="TreeGrafter"/>
</dbReference>
<evidence type="ECO:0000256" key="10">
    <source>
        <dbReference type="ARBA" id="ARBA00023136"/>
    </source>
</evidence>
<feature type="transmembrane region" description="Helical" evidence="13">
    <location>
        <begin position="699"/>
        <end position="725"/>
    </location>
</feature>
<dbReference type="Pfam" id="PF00028">
    <property type="entry name" value="Cadherin"/>
    <property type="match status" value="5"/>
</dbReference>
<keyword evidence="8" id="KW-0130">Cell adhesion</keyword>
<keyword evidence="7 12" id="KW-0106">Calcium</keyword>
<dbReference type="CDD" id="cd00031">
    <property type="entry name" value="CA_like"/>
    <property type="match status" value="1"/>
</dbReference>
<evidence type="ECO:0000256" key="4">
    <source>
        <dbReference type="ARBA" id="ARBA00022723"/>
    </source>
</evidence>
<dbReference type="GO" id="GO:0016339">
    <property type="term" value="P:calcium-dependent cell-cell adhesion via plasma membrane cell adhesion molecules"/>
    <property type="evidence" value="ECO:0007669"/>
    <property type="project" value="TreeGrafter"/>
</dbReference>
<dbReference type="InterPro" id="IPR002126">
    <property type="entry name" value="Cadherin-like_dom"/>
</dbReference>
<dbReference type="Pfam" id="PF08758">
    <property type="entry name" value="Cadherin_pro"/>
    <property type="match status" value="1"/>
</dbReference>
<name>A0A7L2L5L9_9PASS</name>
<dbReference type="SUPFAM" id="SSF49313">
    <property type="entry name" value="Cadherin-like"/>
    <property type="match status" value="6"/>
</dbReference>